<keyword evidence="5" id="KW-1185">Reference proteome</keyword>
<accession>A0A3N0Z5D5</accession>
<proteinExistence type="inferred from homology"/>
<dbReference type="InterPro" id="IPR036387">
    <property type="entry name" value="Neurhyp_horm_dom_sf"/>
</dbReference>
<dbReference type="GO" id="GO:0030141">
    <property type="term" value="C:secretory granule"/>
    <property type="evidence" value="ECO:0007669"/>
    <property type="project" value="TreeGrafter"/>
</dbReference>
<evidence type="ECO:0000256" key="2">
    <source>
        <dbReference type="ARBA" id="ARBA00022729"/>
    </source>
</evidence>
<dbReference type="Proteomes" id="UP000281406">
    <property type="component" value="Unassembled WGS sequence"/>
</dbReference>
<name>A0A3N0Z5D5_ANAGA</name>
<dbReference type="PANTHER" id="PTHR11681:SF5">
    <property type="entry name" value="ISOTOCIN"/>
    <property type="match status" value="1"/>
</dbReference>
<reference evidence="4 5" key="1">
    <citation type="submission" date="2018-10" db="EMBL/GenBank/DDBJ databases">
        <title>Genome assembly for a Yunnan-Guizhou Plateau 3E fish, Anabarilius grahami (Regan), and its evolutionary and genetic applications.</title>
        <authorList>
            <person name="Jiang W."/>
        </authorList>
    </citation>
    <scope>NUCLEOTIDE SEQUENCE [LARGE SCALE GENOMIC DNA]</scope>
    <source>
        <strain evidence="4">AG-KIZ</strain>
        <tissue evidence="4">Muscle</tissue>
    </source>
</reference>
<sequence>MKSCHSLCPSDVWKQCVCSSALSAVRLLRLLHLQLPCRGQTIPLRHSVPQADSPLFGVRLKRVIRRRFSGSMSIFLASDRSYFSVFTDMTRHTRERRMYAISRENRPDSICCGAGLGCLVGSPETLTCMEENLLPGPCETDGTSCGAEGGVCAAPGVCCDSESCSADPSCSAEEGNSDGNVLMRILQLHAHSTAHQ</sequence>
<dbReference type="SUPFAM" id="SSF49606">
    <property type="entry name" value="Neurophysin II"/>
    <property type="match status" value="1"/>
</dbReference>
<dbReference type="GO" id="GO:0005615">
    <property type="term" value="C:extracellular space"/>
    <property type="evidence" value="ECO:0007669"/>
    <property type="project" value="TreeGrafter"/>
</dbReference>
<keyword evidence="2" id="KW-0732">Signal</keyword>
<evidence type="ECO:0000256" key="3">
    <source>
        <dbReference type="ARBA" id="ARBA00023157"/>
    </source>
</evidence>
<dbReference type="AlphaFoldDB" id="A0A3N0Z5D5"/>
<dbReference type="PRINTS" id="PR00831">
    <property type="entry name" value="NEUROPHYSIN"/>
</dbReference>
<dbReference type="Pfam" id="PF00184">
    <property type="entry name" value="Hormone_5"/>
    <property type="match status" value="1"/>
</dbReference>
<organism evidence="4 5">
    <name type="scientific">Anabarilius grahami</name>
    <name type="common">Kanglang fish</name>
    <name type="synonym">Barilius grahami</name>
    <dbReference type="NCBI Taxonomy" id="495550"/>
    <lineage>
        <taxon>Eukaryota</taxon>
        <taxon>Metazoa</taxon>
        <taxon>Chordata</taxon>
        <taxon>Craniata</taxon>
        <taxon>Vertebrata</taxon>
        <taxon>Euteleostomi</taxon>
        <taxon>Actinopterygii</taxon>
        <taxon>Neopterygii</taxon>
        <taxon>Teleostei</taxon>
        <taxon>Ostariophysi</taxon>
        <taxon>Cypriniformes</taxon>
        <taxon>Xenocyprididae</taxon>
        <taxon>Xenocypridinae</taxon>
        <taxon>Xenocypridinae incertae sedis</taxon>
        <taxon>Anabarilius</taxon>
    </lineage>
</organism>
<keyword evidence="3" id="KW-1015">Disulfide bond</keyword>
<dbReference type="OrthoDB" id="10056056at2759"/>
<evidence type="ECO:0000313" key="5">
    <source>
        <dbReference type="Proteomes" id="UP000281406"/>
    </source>
</evidence>
<dbReference type="GO" id="GO:0005185">
    <property type="term" value="F:neurohypophyseal hormone activity"/>
    <property type="evidence" value="ECO:0007669"/>
    <property type="project" value="InterPro"/>
</dbReference>
<dbReference type="Gene3D" id="2.60.9.10">
    <property type="entry name" value="Neurohypophysial hormone domain"/>
    <property type="match status" value="1"/>
</dbReference>
<evidence type="ECO:0000313" key="4">
    <source>
        <dbReference type="EMBL" id="ROL53687.1"/>
    </source>
</evidence>
<comment type="caution">
    <text evidence="4">The sequence shown here is derived from an EMBL/GenBank/DDBJ whole genome shotgun (WGS) entry which is preliminary data.</text>
</comment>
<gene>
    <name evidence="4" type="ORF">DPX16_2408</name>
</gene>
<evidence type="ECO:0000256" key="1">
    <source>
        <dbReference type="ARBA" id="ARBA00007369"/>
    </source>
</evidence>
<comment type="similarity">
    <text evidence="1">Belongs to the vasopressin/oxytocin family.</text>
</comment>
<dbReference type="InterPro" id="IPR000981">
    <property type="entry name" value="Neurhyp_horm"/>
</dbReference>
<dbReference type="EMBL" id="RJVU01007774">
    <property type="protein sequence ID" value="ROL53687.1"/>
    <property type="molecule type" value="Genomic_DNA"/>
</dbReference>
<dbReference type="SMART" id="SM00003">
    <property type="entry name" value="NH"/>
    <property type="match status" value="1"/>
</dbReference>
<protein>
    <submittedName>
        <fullName evidence="4">Isotocin-neurophysin IT 2</fullName>
    </submittedName>
</protein>
<dbReference type="PANTHER" id="PTHR11681">
    <property type="entry name" value="NEUROPHYSIN"/>
    <property type="match status" value="1"/>
</dbReference>